<dbReference type="PANTHER" id="PTHR13192">
    <property type="entry name" value="MY011 PROTEIN"/>
    <property type="match status" value="1"/>
</dbReference>
<reference evidence="2" key="1">
    <citation type="submission" date="2021-11" db="EMBL/GenBank/DDBJ databases">
        <authorList>
            <person name="Herlambang A."/>
            <person name="Guo Y."/>
            <person name="Takashima Y."/>
            <person name="Nishizawa T."/>
        </authorList>
    </citation>
    <scope>NUCLEOTIDE SEQUENCE</scope>
    <source>
        <strain evidence="2">E1425</strain>
    </source>
</reference>
<protein>
    <recommendedName>
        <fullName evidence="4">Methylmalonic aciduria and homocystinuria type D protein</fullName>
    </recommendedName>
</protein>
<evidence type="ECO:0000256" key="1">
    <source>
        <dbReference type="SAM" id="MobiDB-lite"/>
    </source>
</evidence>
<accession>A0A9P3LU14</accession>
<feature type="compositionally biased region" description="Low complexity" evidence="1">
    <location>
        <begin position="76"/>
        <end position="91"/>
    </location>
</feature>
<evidence type="ECO:0008006" key="4">
    <source>
        <dbReference type="Google" id="ProtNLM"/>
    </source>
</evidence>
<reference evidence="2" key="2">
    <citation type="journal article" date="2022" name="Microbiol. Resour. Announc.">
        <title>Whole-Genome Sequence of Entomortierella parvispora E1425, a Mucoromycotan Fungus Associated with Burkholderiaceae-Related Endosymbiotic Bacteria.</title>
        <authorList>
            <person name="Herlambang A."/>
            <person name="Guo Y."/>
            <person name="Takashima Y."/>
            <person name="Narisawa K."/>
            <person name="Ohta H."/>
            <person name="Nishizawa T."/>
        </authorList>
    </citation>
    <scope>NUCLEOTIDE SEQUENCE</scope>
    <source>
        <strain evidence="2">E1425</strain>
    </source>
</reference>
<dbReference type="GO" id="GO:0009235">
    <property type="term" value="P:cobalamin metabolic process"/>
    <property type="evidence" value="ECO:0007669"/>
    <property type="project" value="InterPro"/>
</dbReference>
<name>A0A9P3LU14_9FUNG</name>
<gene>
    <name evidence="2" type="ORF">EMPS_02813</name>
</gene>
<organism evidence="2 3">
    <name type="scientific">Entomortierella parvispora</name>
    <dbReference type="NCBI Taxonomy" id="205924"/>
    <lineage>
        <taxon>Eukaryota</taxon>
        <taxon>Fungi</taxon>
        <taxon>Fungi incertae sedis</taxon>
        <taxon>Mucoromycota</taxon>
        <taxon>Mortierellomycotina</taxon>
        <taxon>Mortierellomycetes</taxon>
        <taxon>Mortierellales</taxon>
        <taxon>Mortierellaceae</taxon>
        <taxon>Entomortierella</taxon>
    </lineage>
</organism>
<dbReference type="AlphaFoldDB" id="A0A9P3LU14"/>
<evidence type="ECO:0000313" key="2">
    <source>
        <dbReference type="EMBL" id="GJJ70464.1"/>
    </source>
</evidence>
<keyword evidence="3" id="KW-1185">Reference proteome</keyword>
<dbReference type="InterPro" id="IPR019362">
    <property type="entry name" value="MMADHC"/>
</dbReference>
<dbReference type="PANTHER" id="PTHR13192:SF3">
    <property type="entry name" value="COBALAMIN TRAFFICKING PROTEIN CBLD"/>
    <property type="match status" value="1"/>
</dbReference>
<sequence>MRHSLMTEPLAPSDQFMMLHHHNTQPTASAAATLTTEFIHASLVAASHSSLNSSTTTAAAQVTSNNISSCPLRTATTNNSTTTTNNNNTSNMPSAAAPTTPRNARITNCVAGPKMSYTTLATLEYTIHTSPRRMTRDLATVFPNLDLSSLLVVPTFQKCKNEMVAWDAEIAKEKDDRLDDFVRWSTALHQRLERRGYWSDMTDPASGFPCFSERGRDVYPDVEGCQMLLKYDFQNAGCCKVLLHPVWGSKIYPATFFTTAPLEALEQVIQEVESEHAVQQQRP</sequence>
<dbReference type="EMBL" id="BQFW01000004">
    <property type="protein sequence ID" value="GJJ70464.1"/>
    <property type="molecule type" value="Genomic_DNA"/>
</dbReference>
<dbReference type="Pfam" id="PF10229">
    <property type="entry name" value="MMADHC"/>
    <property type="match status" value="1"/>
</dbReference>
<dbReference type="OrthoDB" id="10263782at2759"/>
<evidence type="ECO:0000313" key="3">
    <source>
        <dbReference type="Proteomes" id="UP000827284"/>
    </source>
</evidence>
<proteinExistence type="predicted"/>
<comment type="caution">
    <text evidence="2">The sequence shown here is derived from an EMBL/GenBank/DDBJ whole genome shotgun (WGS) entry which is preliminary data.</text>
</comment>
<dbReference type="Proteomes" id="UP000827284">
    <property type="component" value="Unassembled WGS sequence"/>
</dbReference>
<feature type="region of interest" description="Disordered" evidence="1">
    <location>
        <begin position="71"/>
        <end position="100"/>
    </location>
</feature>